<accession>A0AAV4EPM6</accession>
<protein>
    <submittedName>
        <fullName evidence="2">Uncharacterized protein</fullName>
    </submittedName>
</protein>
<dbReference type="Proteomes" id="UP000762676">
    <property type="component" value="Unassembled WGS sequence"/>
</dbReference>
<reference evidence="2 3" key="1">
    <citation type="journal article" date="2021" name="Elife">
        <title>Chloroplast acquisition without the gene transfer in kleptoplastic sea slugs, Plakobranchus ocellatus.</title>
        <authorList>
            <person name="Maeda T."/>
            <person name="Takahashi S."/>
            <person name="Yoshida T."/>
            <person name="Shimamura S."/>
            <person name="Takaki Y."/>
            <person name="Nagai Y."/>
            <person name="Toyoda A."/>
            <person name="Suzuki Y."/>
            <person name="Arimoto A."/>
            <person name="Ishii H."/>
            <person name="Satoh N."/>
            <person name="Nishiyama T."/>
            <person name="Hasebe M."/>
            <person name="Maruyama T."/>
            <person name="Minagawa J."/>
            <person name="Obokata J."/>
            <person name="Shigenobu S."/>
        </authorList>
    </citation>
    <scope>NUCLEOTIDE SEQUENCE [LARGE SCALE GENOMIC DNA]</scope>
</reference>
<comment type="caution">
    <text evidence="2">The sequence shown here is derived from an EMBL/GenBank/DDBJ whole genome shotgun (WGS) entry which is preliminary data.</text>
</comment>
<sequence length="109" mass="12307">MPHGPAQENEAHSGENQSLVDGLANGLRQPIVCCKTHISYGCYYVICYRRRRARSLLTPSTFLPSVIKTDGKEQDNSTSRYRKKKRSASSADNPGLVNLDKRWLLIQRS</sequence>
<organism evidence="2 3">
    <name type="scientific">Elysia marginata</name>
    <dbReference type="NCBI Taxonomy" id="1093978"/>
    <lineage>
        <taxon>Eukaryota</taxon>
        <taxon>Metazoa</taxon>
        <taxon>Spiralia</taxon>
        <taxon>Lophotrochozoa</taxon>
        <taxon>Mollusca</taxon>
        <taxon>Gastropoda</taxon>
        <taxon>Heterobranchia</taxon>
        <taxon>Euthyneura</taxon>
        <taxon>Panpulmonata</taxon>
        <taxon>Sacoglossa</taxon>
        <taxon>Placobranchoidea</taxon>
        <taxon>Plakobranchidae</taxon>
        <taxon>Elysia</taxon>
    </lineage>
</organism>
<evidence type="ECO:0000313" key="2">
    <source>
        <dbReference type="EMBL" id="GFR62388.1"/>
    </source>
</evidence>
<dbReference type="AlphaFoldDB" id="A0AAV4EPM6"/>
<evidence type="ECO:0000256" key="1">
    <source>
        <dbReference type="SAM" id="MobiDB-lite"/>
    </source>
</evidence>
<feature type="region of interest" description="Disordered" evidence="1">
    <location>
        <begin position="67"/>
        <end position="95"/>
    </location>
</feature>
<keyword evidence="3" id="KW-1185">Reference proteome</keyword>
<gene>
    <name evidence="2" type="ORF">ElyMa_005454400</name>
</gene>
<evidence type="ECO:0000313" key="3">
    <source>
        <dbReference type="Proteomes" id="UP000762676"/>
    </source>
</evidence>
<proteinExistence type="predicted"/>
<name>A0AAV4EPM6_9GAST</name>
<dbReference type="EMBL" id="BMAT01010882">
    <property type="protein sequence ID" value="GFR62388.1"/>
    <property type="molecule type" value="Genomic_DNA"/>
</dbReference>